<dbReference type="PANTHER" id="PTHR23291">
    <property type="entry name" value="BAX INHIBITOR-RELATED"/>
    <property type="match status" value="1"/>
</dbReference>
<proteinExistence type="inferred from homology"/>
<evidence type="ECO:0000256" key="5">
    <source>
        <dbReference type="RuleBase" id="RU004379"/>
    </source>
</evidence>
<feature type="transmembrane region" description="Helical" evidence="5">
    <location>
        <begin position="192"/>
        <end position="214"/>
    </location>
</feature>
<dbReference type="PANTHER" id="PTHR23291:SF121">
    <property type="entry name" value="BI1-LIKE PROTEIN"/>
    <property type="match status" value="1"/>
</dbReference>
<comment type="similarity">
    <text evidence="5">Belongs to the BI1 family.</text>
</comment>
<evidence type="ECO:0000256" key="1">
    <source>
        <dbReference type="ARBA" id="ARBA00004141"/>
    </source>
</evidence>
<feature type="transmembrane region" description="Helical" evidence="5">
    <location>
        <begin position="282"/>
        <end position="304"/>
    </location>
</feature>
<reference evidence="6" key="1">
    <citation type="journal article" date="2013" name="J. Plant Res.">
        <title>Effect of fungi and light on seed germination of three Opuntia species from semiarid lands of central Mexico.</title>
        <authorList>
            <person name="Delgado-Sanchez P."/>
            <person name="Jimenez-Bremont J.F."/>
            <person name="Guerrero-Gonzalez Mde L."/>
            <person name="Flores J."/>
        </authorList>
    </citation>
    <scope>NUCLEOTIDE SEQUENCE</scope>
    <source>
        <tissue evidence="6">Cladode</tissue>
    </source>
</reference>
<accession>A0A7C9A0B2</accession>
<dbReference type="EMBL" id="GISG01184990">
    <property type="protein sequence ID" value="MBA4654849.1"/>
    <property type="molecule type" value="Transcribed_RNA"/>
</dbReference>
<evidence type="ECO:0000256" key="4">
    <source>
        <dbReference type="ARBA" id="ARBA00023136"/>
    </source>
</evidence>
<evidence type="ECO:0000256" key="3">
    <source>
        <dbReference type="ARBA" id="ARBA00022989"/>
    </source>
</evidence>
<dbReference type="Pfam" id="PF01027">
    <property type="entry name" value="Bax1-I"/>
    <property type="match status" value="1"/>
</dbReference>
<organism evidence="6">
    <name type="scientific">Opuntia streptacantha</name>
    <name type="common">Prickly pear cactus</name>
    <name type="synonym">Opuntia cardona</name>
    <dbReference type="NCBI Taxonomy" id="393608"/>
    <lineage>
        <taxon>Eukaryota</taxon>
        <taxon>Viridiplantae</taxon>
        <taxon>Streptophyta</taxon>
        <taxon>Embryophyta</taxon>
        <taxon>Tracheophyta</taxon>
        <taxon>Spermatophyta</taxon>
        <taxon>Magnoliopsida</taxon>
        <taxon>eudicotyledons</taxon>
        <taxon>Gunneridae</taxon>
        <taxon>Pentapetalae</taxon>
        <taxon>Caryophyllales</taxon>
        <taxon>Cactineae</taxon>
        <taxon>Cactaceae</taxon>
        <taxon>Opuntioideae</taxon>
        <taxon>Opuntia</taxon>
    </lineage>
</organism>
<feature type="transmembrane region" description="Helical" evidence="5">
    <location>
        <begin position="166"/>
        <end position="186"/>
    </location>
</feature>
<dbReference type="InterPro" id="IPR006214">
    <property type="entry name" value="Bax_inhibitor_1-related"/>
</dbReference>
<keyword evidence="2 5" id="KW-0812">Transmembrane</keyword>
<sequence>MSVLFFYFSHTSTFQIPFPKSALSLIPRSSSLPTAPKSINQEHLPFLVLGQRERKMAREMKGGPVDIEASGGGGGVGVGVGAGQLYPNTMENPQFRWAFIRKVYVIIAMQLLLTVVVAAIVIFIEPLATFMVSRPAGLAVYISIILSTFLVLIPLYIFMKRHPVNLLLLAFFTCLMAFAIGTSCAYTKGKVVLLAAILTVVVVASLTLYTFWAVRRGQDFSFLGPFLFAGFMVLFVFMLIQIFFPLGRLSRTIYGVLAALLFSAFIVYDTNDLIKRFNYDEYIPAAISLYLDIVNLFLALLTIFRAR</sequence>
<dbReference type="AlphaFoldDB" id="A0A7C9A0B2"/>
<feature type="transmembrane region" description="Helical" evidence="5">
    <location>
        <begin position="226"/>
        <end position="246"/>
    </location>
</feature>
<name>A0A7C9A0B2_OPUST</name>
<comment type="subcellular location">
    <subcellularLocation>
        <location evidence="1">Membrane</location>
        <topology evidence="1">Multi-pass membrane protein</topology>
    </subcellularLocation>
</comment>
<keyword evidence="3 5" id="KW-1133">Transmembrane helix</keyword>
<reference evidence="6" key="2">
    <citation type="submission" date="2020-07" db="EMBL/GenBank/DDBJ databases">
        <authorList>
            <person name="Vera ALvarez R."/>
            <person name="Arias-Moreno D.M."/>
            <person name="Jimenez-Jacinto V."/>
            <person name="Jimenez-Bremont J.F."/>
            <person name="Swaminathan K."/>
            <person name="Moose S.P."/>
            <person name="Guerrero-Gonzalez M.L."/>
            <person name="Marino-Ramirez L."/>
            <person name="Landsman D."/>
            <person name="Rodriguez-Kessler M."/>
            <person name="Delgado-Sanchez P."/>
        </authorList>
    </citation>
    <scope>NUCLEOTIDE SEQUENCE</scope>
    <source>
        <tissue evidence="6">Cladode</tissue>
    </source>
</reference>
<dbReference type="GO" id="GO:0016020">
    <property type="term" value="C:membrane"/>
    <property type="evidence" value="ECO:0007669"/>
    <property type="project" value="UniProtKB-SubCell"/>
</dbReference>
<dbReference type="EMBL" id="GISG01184991">
    <property type="protein sequence ID" value="MBA4654850.1"/>
    <property type="molecule type" value="Transcribed_RNA"/>
</dbReference>
<feature type="transmembrane region" description="Helical" evidence="5">
    <location>
        <begin position="252"/>
        <end position="270"/>
    </location>
</feature>
<evidence type="ECO:0000256" key="2">
    <source>
        <dbReference type="ARBA" id="ARBA00022692"/>
    </source>
</evidence>
<feature type="transmembrane region" description="Helical" evidence="5">
    <location>
        <begin position="136"/>
        <end position="159"/>
    </location>
</feature>
<protein>
    <submittedName>
        <fullName evidence="6">Uncharacterized protein</fullName>
    </submittedName>
</protein>
<keyword evidence="4 5" id="KW-0472">Membrane</keyword>
<feature type="transmembrane region" description="Helical" evidence="5">
    <location>
        <begin position="103"/>
        <end position="124"/>
    </location>
</feature>
<evidence type="ECO:0000313" key="6">
    <source>
        <dbReference type="EMBL" id="MBA4654850.1"/>
    </source>
</evidence>